<dbReference type="AlphaFoldDB" id="A0A7R8ZLV9"/>
<dbReference type="PANTHER" id="PTHR10170:SF10">
    <property type="entry name" value="HUNTINGTIN"/>
    <property type="match status" value="1"/>
</dbReference>
<name>A0A7R8ZLV9_9CRUS</name>
<dbReference type="InterPro" id="IPR028426">
    <property type="entry name" value="Huntingtin_fam"/>
</dbReference>
<gene>
    <name evidence="1" type="ORF">CTOB1V02_LOCUS6661</name>
</gene>
<dbReference type="EMBL" id="OB661701">
    <property type="protein sequence ID" value="CAD7228783.1"/>
    <property type="molecule type" value="Genomic_DNA"/>
</dbReference>
<accession>A0A7R8ZLV9</accession>
<reference evidence="1" key="1">
    <citation type="submission" date="2020-11" db="EMBL/GenBank/DDBJ databases">
        <authorList>
            <person name="Tran Van P."/>
        </authorList>
    </citation>
    <scope>NUCLEOTIDE SEQUENCE</scope>
</reference>
<dbReference type="PANTHER" id="PTHR10170">
    <property type="entry name" value="HUNTINGTON DISEASE PROTEIN"/>
    <property type="match status" value="1"/>
</dbReference>
<protein>
    <submittedName>
        <fullName evidence="1">Uncharacterized protein</fullName>
    </submittedName>
</protein>
<evidence type="ECO:0000313" key="1">
    <source>
        <dbReference type="EMBL" id="CAD7228783.1"/>
    </source>
</evidence>
<dbReference type="GO" id="GO:0005737">
    <property type="term" value="C:cytoplasm"/>
    <property type="evidence" value="ECO:0007669"/>
    <property type="project" value="TreeGrafter"/>
</dbReference>
<proteinExistence type="predicted"/>
<dbReference type="InterPro" id="IPR016024">
    <property type="entry name" value="ARM-type_fold"/>
</dbReference>
<dbReference type="SUPFAM" id="SSF48371">
    <property type="entry name" value="ARM repeat"/>
    <property type="match status" value="1"/>
</dbReference>
<organism evidence="1">
    <name type="scientific">Cyprideis torosa</name>
    <dbReference type="NCBI Taxonomy" id="163714"/>
    <lineage>
        <taxon>Eukaryota</taxon>
        <taxon>Metazoa</taxon>
        <taxon>Ecdysozoa</taxon>
        <taxon>Arthropoda</taxon>
        <taxon>Crustacea</taxon>
        <taxon>Oligostraca</taxon>
        <taxon>Ostracoda</taxon>
        <taxon>Podocopa</taxon>
        <taxon>Podocopida</taxon>
        <taxon>Cytherocopina</taxon>
        <taxon>Cytheroidea</taxon>
        <taxon>Cytherideidae</taxon>
        <taxon>Cyprideis</taxon>
    </lineage>
</organism>
<sequence length="1215" mass="136040">MSGLPVLIPLCLDLFCLRSNVGRDGLEDVEALREFLVNIACRISTTPSVLPCLSALLRQLSQDDPNRWYNLSHHLLMVILPQTKKYANNCDGTLSLCLHWIRSLSPSSLVPLDPFLMIKDWTPSSIVYVCLSLNVLVHVTATSSSEEAKLVSALQQMGYSLAQFCNSCLSLAESHPLQILPSMTALVRTGPFQETKACFRAAVADNPAIVDRAVTGADLASLRWALFLCSVEVPLWDRIHGRKDREKLGYYEMLKEDTCFLFECRSLQSDLSLPQWSRLAEEPPVKELLGQLIAPTLSDEGEVEEPKHSPLFDVDQWRQRSSPCDLFRFLGSLSPSSSSLMFCLSLLSSGSPSSSKPILLSVLRRAETLAVEMLQSRQVPLRDSSLKTVRKKVIEDPWSNRRFPELVRVLRQSLAEEETSQEQRRSVDSDLRILEDESLNSLTMKDHVLEMLLMKARHRQLLPSTSSRLLAGLCSVDELQSKLPLIPPSLVASVLLQSIANDADQSPPFPVDVPAMVSVLVDSFPVGGLAKVHPHRLPDVLEFLSTLQVKFPHAQDDRLAPLMETATLEAMKALLSPFEVSWDQRAGLLWALARCSTMPSFCPVLLKRLVESDNDTLEDFKRLLDDWEIRLALPSCVTSPLTLLTCAFETLDPPLHKVMQLDPDPPLLRSFLRSLHRCGWNCRTQFEEYWVSLLGSLNSTWSDFMEQTEDTLERCVLYLSGHLSLMGLVTLSTLREYAHKRPAFDFSLRHCPPWKQLVECNASVRHDTHDLDLGSCQQLLRDLLDQWISGPFPIGSPTAQINPGDPVNRVDGFIVASLCRMIYTMRSCLPPDFVEVASSRLFAQLAAEDTLSLLYLVRTNPTIKFPTTWDHLSYCPLPYTAHSSLPPSPVPMGYLGDVAVLDIWGLPDYFRSALWPLIFAWRGDAGAVGPNTPLQQQAAMEFLKASHWASDTFLALLHTLEKHSEHFPNDNLSRLLWKLTSYQSSLGSHPSLVLPMAACLLRMNAVPPDILMETFSHVSDRVRLGHRRETQAASELFLAHASTLPDGLNQTFSLLIAAPLVSCSMLPGVLSQFPADRVRDWVLLSLPSLLSLRPLPLSLWAMTSLFLSLTPALALSPRKRKTPPHSHSSDPSLRWHAAVYLMEDKKWAIWRCADAIHLFLRACPSAVYRKELLSVLTPESDSTTGRLWRSMVTYLQGRLVEGILHPLTPSDDEDG</sequence>